<dbReference type="Proteomes" id="UP000199300">
    <property type="component" value="Unassembled WGS sequence"/>
</dbReference>
<dbReference type="InterPro" id="IPR014284">
    <property type="entry name" value="RNA_pol_sigma-70_dom"/>
</dbReference>
<dbReference type="GO" id="GO:0006352">
    <property type="term" value="P:DNA-templated transcription initiation"/>
    <property type="evidence" value="ECO:0007669"/>
    <property type="project" value="InterPro"/>
</dbReference>
<protein>
    <submittedName>
        <fullName evidence="7">RNA polymerase sigma factor, sigma-70 family</fullName>
    </submittedName>
</protein>
<dbReference type="PANTHER" id="PTHR43133:SF51">
    <property type="entry name" value="RNA POLYMERASE SIGMA FACTOR"/>
    <property type="match status" value="1"/>
</dbReference>
<evidence type="ECO:0000259" key="6">
    <source>
        <dbReference type="Pfam" id="PF08281"/>
    </source>
</evidence>
<name>A0A1H8GQA8_9BACI</name>
<dbReference type="Pfam" id="PF08281">
    <property type="entry name" value="Sigma70_r4_2"/>
    <property type="match status" value="1"/>
</dbReference>
<dbReference type="InterPro" id="IPR039425">
    <property type="entry name" value="RNA_pol_sigma-70-like"/>
</dbReference>
<dbReference type="CDD" id="cd06171">
    <property type="entry name" value="Sigma70_r4"/>
    <property type="match status" value="1"/>
</dbReference>
<dbReference type="GO" id="GO:0016987">
    <property type="term" value="F:sigma factor activity"/>
    <property type="evidence" value="ECO:0007669"/>
    <property type="project" value="UniProtKB-KW"/>
</dbReference>
<gene>
    <name evidence="7" type="ORF">SAMN04488134_101132</name>
</gene>
<dbReference type="AlphaFoldDB" id="A0A1H8GQA8"/>
<dbReference type="InterPro" id="IPR013249">
    <property type="entry name" value="RNA_pol_sigma70_r4_t2"/>
</dbReference>
<sequence>MSVVHNEKDAEDIAQETFIKMIDALPSYRFEGFKTWLGRMTLHKSIDYKRKQQRRKEDLSNFEQDYHWVDQGDVETEVIVNDLQTRVQTSLQHMPAKFKSVVECYYLEDMSYREIACHLELAESNVKMRLYRARAWMKEHWKEDDF</sequence>
<keyword evidence="4" id="KW-0804">Transcription</keyword>
<dbReference type="InterPro" id="IPR007627">
    <property type="entry name" value="RNA_pol_sigma70_r2"/>
</dbReference>
<dbReference type="InterPro" id="IPR013325">
    <property type="entry name" value="RNA_pol_sigma_r2"/>
</dbReference>
<evidence type="ECO:0000313" key="8">
    <source>
        <dbReference type="Proteomes" id="UP000199300"/>
    </source>
</evidence>
<evidence type="ECO:0000256" key="2">
    <source>
        <dbReference type="ARBA" id="ARBA00023015"/>
    </source>
</evidence>
<dbReference type="Gene3D" id="1.10.1740.10">
    <property type="match status" value="1"/>
</dbReference>
<evidence type="ECO:0000256" key="3">
    <source>
        <dbReference type="ARBA" id="ARBA00023082"/>
    </source>
</evidence>
<dbReference type="EMBL" id="FODJ01000001">
    <property type="protein sequence ID" value="SEN45914.1"/>
    <property type="molecule type" value="Genomic_DNA"/>
</dbReference>
<dbReference type="NCBIfam" id="TIGR02937">
    <property type="entry name" value="sigma70-ECF"/>
    <property type="match status" value="1"/>
</dbReference>
<evidence type="ECO:0000256" key="4">
    <source>
        <dbReference type="ARBA" id="ARBA00023163"/>
    </source>
</evidence>
<comment type="similarity">
    <text evidence="1">Belongs to the sigma-70 factor family. ECF subfamily.</text>
</comment>
<dbReference type="GO" id="GO:0003677">
    <property type="term" value="F:DNA binding"/>
    <property type="evidence" value="ECO:0007669"/>
    <property type="project" value="InterPro"/>
</dbReference>
<evidence type="ECO:0000313" key="7">
    <source>
        <dbReference type="EMBL" id="SEN45914.1"/>
    </source>
</evidence>
<keyword evidence="2" id="KW-0805">Transcription regulation</keyword>
<evidence type="ECO:0000259" key="5">
    <source>
        <dbReference type="Pfam" id="PF04542"/>
    </source>
</evidence>
<dbReference type="Gene3D" id="1.10.10.10">
    <property type="entry name" value="Winged helix-like DNA-binding domain superfamily/Winged helix DNA-binding domain"/>
    <property type="match status" value="1"/>
</dbReference>
<dbReference type="InterPro" id="IPR036388">
    <property type="entry name" value="WH-like_DNA-bd_sf"/>
</dbReference>
<feature type="domain" description="RNA polymerase sigma factor 70 region 4 type 2" evidence="6">
    <location>
        <begin position="86"/>
        <end position="137"/>
    </location>
</feature>
<dbReference type="Pfam" id="PF04542">
    <property type="entry name" value="Sigma70_r2"/>
    <property type="match status" value="1"/>
</dbReference>
<dbReference type="STRING" id="872970.SAMN04488134_101132"/>
<dbReference type="SUPFAM" id="SSF88946">
    <property type="entry name" value="Sigma2 domain of RNA polymerase sigma factors"/>
    <property type="match status" value="1"/>
</dbReference>
<accession>A0A1H8GQA8</accession>
<organism evidence="7 8">
    <name type="scientific">Amphibacillus marinus</name>
    <dbReference type="NCBI Taxonomy" id="872970"/>
    <lineage>
        <taxon>Bacteria</taxon>
        <taxon>Bacillati</taxon>
        <taxon>Bacillota</taxon>
        <taxon>Bacilli</taxon>
        <taxon>Bacillales</taxon>
        <taxon>Bacillaceae</taxon>
        <taxon>Amphibacillus</taxon>
    </lineage>
</organism>
<dbReference type="InterPro" id="IPR013324">
    <property type="entry name" value="RNA_pol_sigma_r3/r4-like"/>
</dbReference>
<dbReference type="SUPFAM" id="SSF88659">
    <property type="entry name" value="Sigma3 and sigma4 domains of RNA polymerase sigma factors"/>
    <property type="match status" value="1"/>
</dbReference>
<proteinExistence type="inferred from homology"/>
<dbReference type="PANTHER" id="PTHR43133">
    <property type="entry name" value="RNA POLYMERASE ECF-TYPE SIGMA FACTO"/>
    <property type="match status" value="1"/>
</dbReference>
<keyword evidence="8" id="KW-1185">Reference proteome</keyword>
<keyword evidence="3" id="KW-0731">Sigma factor</keyword>
<feature type="domain" description="RNA polymerase sigma-70 region 2" evidence="5">
    <location>
        <begin position="3"/>
        <end position="55"/>
    </location>
</feature>
<evidence type="ECO:0000256" key="1">
    <source>
        <dbReference type="ARBA" id="ARBA00010641"/>
    </source>
</evidence>
<reference evidence="7 8" key="1">
    <citation type="submission" date="2016-10" db="EMBL/GenBank/DDBJ databases">
        <authorList>
            <person name="de Groot N.N."/>
        </authorList>
    </citation>
    <scope>NUCLEOTIDE SEQUENCE [LARGE SCALE GENOMIC DNA]</scope>
    <source>
        <strain evidence="7 8">CGMCC 1.10434</strain>
    </source>
</reference>